<dbReference type="Proteomes" id="UP000467249">
    <property type="component" value="Chromosome"/>
</dbReference>
<proteinExistence type="predicted"/>
<gene>
    <name evidence="1" type="ORF">MANY_39330</name>
</gene>
<evidence type="ECO:0000313" key="2">
    <source>
        <dbReference type="Proteomes" id="UP000467249"/>
    </source>
</evidence>
<accession>A0A6N4W9F4</accession>
<reference evidence="1 2" key="1">
    <citation type="journal article" date="2019" name="Emerg. Microbes Infect.">
        <title>Comprehensive subspecies identification of 175 nontuberculous mycobacteria species based on 7547 genomic profiles.</title>
        <authorList>
            <person name="Matsumoto Y."/>
            <person name="Kinjo T."/>
            <person name="Motooka D."/>
            <person name="Nabeya D."/>
            <person name="Jung N."/>
            <person name="Uechi K."/>
            <person name="Horii T."/>
            <person name="Iida T."/>
            <person name="Fujita J."/>
            <person name="Nakamura S."/>
        </authorList>
    </citation>
    <scope>NUCLEOTIDE SEQUENCE [LARGE SCALE GENOMIC DNA]</scope>
    <source>
        <strain evidence="1 2">JCM 30275</strain>
    </source>
</reference>
<keyword evidence="2" id="KW-1185">Reference proteome</keyword>
<evidence type="ECO:0000313" key="1">
    <source>
        <dbReference type="EMBL" id="BBZ78596.1"/>
    </source>
</evidence>
<dbReference type="EMBL" id="AP022620">
    <property type="protein sequence ID" value="BBZ78596.1"/>
    <property type="molecule type" value="Genomic_DNA"/>
</dbReference>
<organism evidence="1 2">
    <name type="scientific">Mycolicibacterium anyangense</name>
    <dbReference type="NCBI Taxonomy" id="1431246"/>
    <lineage>
        <taxon>Bacteria</taxon>
        <taxon>Bacillati</taxon>
        <taxon>Actinomycetota</taxon>
        <taxon>Actinomycetes</taxon>
        <taxon>Mycobacteriales</taxon>
        <taxon>Mycobacteriaceae</taxon>
        <taxon>Mycolicibacterium</taxon>
    </lineage>
</organism>
<sequence length="223" mass="24811">MVAMRGELRRGAGALACAALWSAMVLISVSAAGAEPAIDPNIPVPLPQPPSDSQEITPLPVVVPRASSWQPKFPYPYDQTRNMVTPADITAMSEMCQWYNAQYATLRFQIDRLQTNRIDDRTGDDYDYTVGNVQQQVDIVTTNISQAVDFLGPRAQALSQPQNPFGDHYFAVYEGEAFFKLWEQLSNVNNGILAHQPDWFTGPSVQKAKRWGSDIHRSHVCEG</sequence>
<dbReference type="KEGG" id="many:MANY_39330"/>
<dbReference type="AlphaFoldDB" id="A0A6N4W9F4"/>
<name>A0A6N4W9F4_9MYCO</name>
<protein>
    <submittedName>
        <fullName evidence="1">Uncharacterized protein</fullName>
    </submittedName>
</protein>